<evidence type="ECO:0000313" key="3">
    <source>
        <dbReference type="Proteomes" id="UP000037460"/>
    </source>
</evidence>
<accession>A0A0M0JCM6</accession>
<comment type="caution">
    <text evidence="2">The sequence shown here is derived from an EMBL/GenBank/DDBJ whole genome shotgun (WGS) entry which is preliminary data.</text>
</comment>
<evidence type="ECO:0000313" key="2">
    <source>
        <dbReference type="EMBL" id="KOO23948.1"/>
    </source>
</evidence>
<dbReference type="AlphaFoldDB" id="A0A0M0JCM6"/>
<proteinExistence type="predicted"/>
<organism evidence="2 3">
    <name type="scientific">Chrysochromulina tobinii</name>
    <dbReference type="NCBI Taxonomy" id="1460289"/>
    <lineage>
        <taxon>Eukaryota</taxon>
        <taxon>Haptista</taxon>
        <taxon>Haptophyta</taxon>
        <taxon>Prymnesiophyceae</taxon>
        <taxon>Prymnesiales</taxon>
        <taxon>Chrysochromulinaceae</taxon>
        <taxon>Chrysochromulina</taxon>
    </lineage>
</organism>
<name>A0A0M0JCM6_9EUKA</name>
<keyword evidence="3" id="KW-1185">Reference proteome</keyword>
<sequence>MTRDQFELVPVSTAYKNTVAARVGVSADKVALEVDDSVAGRRLQSASSIIVTNKIVVPDAASAATVSNSVQAIVAAPQAFTTSLQQSNPAFASVQVSGITAPVIATILVPNQIYVQPVAQEPQKVFPDWGIAVFVILAVVLGSLCALFYWVVRRERSGKPVFMQLDIKKRPSNPAVDKGIELESTQV</sequence>
<protein>
    <submittedName>
        <fullName evidence="2">Uncharacterized protein</fullName>
    </submittedName>
</protein>
<keyword evidence="1" id="KW-0472">Membrane</keyword>
<dbReference type="EMBL" id="JWZX01003143">
    <property type="protein sequence ID" value="KOO23948.1"/>
    <property type="molecule type" value="Genomic_DNA"/>
</dbReference>
<evidence type="ECO:0000256" key="1">
    <source>
        <dbReference type="SAM" id="Phobius"/>
    </source>
</evidence>
<feature type="transmembrane region" description="Helical" evidence="1">
    <location>
        <begin position="129"/>
        <end position="152"/>
    </location>
</feature>
<keyword evidence="1" id="KW-1133">Transmembrane helix</keyword>
<dbReference type="Proteomes" id="UP000037460">
    <property type="component" value="Unassembled WGS sequence"/>
</dbReference>
<reference evidence="3" key="1">
    <citation type="journal article" date="2015" name="PLoS Genet.">
        <title>Genome Sequence and Transcriptome Analyses of Chrysochromulina tobin: Metabolic Tools for Enhanced Algal Fitness in the Prominent Order Prymnesiales (Haptophyceae).</title>
        <authorList>
            <person name="Hovde B.T."/>
            <person name="Deodato C.R."/>
            <person name="Hunsperger H.M."/>
            <person name="Ryken S.A."/>
            <person name="Yost W."/>
            <person name="Jha R.K."/>
            <person name="Patterson J."/>
            <person name="Monnat R.J. Jr."/>
            <person name="Barlow S.B."/>
            <person name="Starkenburg S.R."/>
            <person name="Cattolico R.A."/>
        </authorList>
    </citation>
    <scope>NUCLEOTIDE SEQUENCE</scope>
    <source>
        <strain evidence="3">CCMP291</strain>
    </source>
</reference>
<feature type="transmembrane region" description="Helical" evidence="1">
    <location>
        <begin position="90"/>
        <end position="109"/>
    </location>
</feature>
<gene>
    <name evidence="2" type="ORF">Ctob_000322</name>
</gene>
<keyword evidence="1" id="KW-0812">Transmembrane</keyword>